<evidence type="ECO:0000259" key="1">
    <source>
        <dbReference type="Pfam" id="PF06985"/>
    </source>
</evidence>
<dbReference type="EMBL" id="NKUJ01000038">
    <property type="protein sequence ID" value="RMJ17043.1"/>
    <property type="molecule type" value="Genomic_DNA"/>
</dbReference>
<gene>
    <name evidence="2" type="ORF">CDV36_003265</name>
</gene>
<dbReference type="Pfam" id="PF06985">
    <property type="entry name" value="HET"/>
    <property type="match status" value="1"/>
</dbReference>
<dbReference type="PANTHER" id="PTHR33112">
    <property type="entry name" value="DOMAIN PROTEIN, PUTATIVE-RELATED"/>
    <property type="match status" value="1"/>
</dbReference>
<dbReference type="OrthoDB" id="2958217at2759"/>
<proteinExistence type="predicted"/>
<reference evidence="2 3" key="1">
    <citation type="submission" date="2017-06" db="EMBL/GenBank/DDBJ databases">
        <title>Comparative genomic analysis of Ambrosia Fusariam Clade fungi.</title>
        <authorList>
            <person name="Stajich J.E."/>
            <person name="Carrillo J."/>
            <person name="Kijimoto T."/>
            <person name="Eskalen A."/>
            <person name="O'Donnell K."/>
            <person name="Kasson M."/>
        </authorList>
    </citation>
    <scope>NUCLEOTIDE SEQUENCE [LARGE SCALE GENOMIC DNA]</scope>
    <source>
        <strain evidence="2">UCR3666</strain>
    </source>
</reference>
<keyword evidence="3" id="KW-1185">Reference proteome</keyword>
<feature type="domain" description="Heterokaryon incompatibility" evidence="1">
    <location>
        <begin position="132"/>
        <end position="281"/>
    </location>
</feature>
<dbReference type="PANTHER" id="PTHR33112:SF1">
    <property type="entry name" value="HETEROKARYON INCOMPATIBILITY DOMAIN-CONTAINING PROTEIN"/>
    <property type="match status" value="1"/>
</dbReference>
<evidence type="ECO:0000313" key="2">
    <source>
        <dbReference type="EMBL" id="RMJ17043.1"/>
    </source>
</evidence>
<dbReference type="AlphaFoldDB" id="A0A3M2SHL8"/>
<organism evidence="2 3">
    <name type="scientific">Fusarium kuroshium</name>
    <dbReference type="NCBI Taxonomy" id="2010991"/>
    <lineage>
        <taxon>Eukaryota</taxon>
        <taxon>Fungi</taxon>
        <taxon>Dikarya</taxon>
        <taxon>Ascomycota</taxon>
        <taxon>Pezizomycotina</taxon>
        <taxon>Sordariomycetes</taxon>
        <taxon>Hypocreomycetidae</taxon>
        <taxon>Hypocreales</taxon>
        <taxon>Nectriaceae</taxon>
        <taxon>Fusarium</taxon>
        <taxon>Fusarium solani species complex</taxon>
    </lineage>
</organism>
<protein>
    <recommendedName>
        <fullName evidence="1">Heterokaryon incompatibility domain-containing protein</fullName>
    </recommendedName>
</protein>
<comment type="caution">
    <text evidence="2">The sequence shown here is derived from an EMBL/GenBank/DDBJ whole genome shotgun (WGS) entry which is preliminary data.</text>
</comment>
<dbReference type="InterPro" id="IPR010730">
    <property type="entry name" value="HET"/>
</dbReference>
<accession>A0A3M2SHL8</accession>
<dbReference type="Proteomes" id="UP000277212">
    <property type="component" value="Unassembled WGS sequence"/>
</dbReference>
<name>A0A3M2SHL8_9HYPO</name>
<evidence type="ECO:0000313" key="3">
    <source>
        <dbReference type="Proteomes" id="UP000277212"/>
    </source>
</evidence>
<dbReference type="STRING" id="2010991.A0A3M2SHL8"/>
<sequence>MAKAIGAYFEISGENEEARRPQTSSLSLYLGNFQRELFLLGHLPGGEIGGKINLHYSRIATPSIPTSPKCIIPNLVDWYRIQGWLSHCNQEHSCKRSGHSGVPEGFRLIDIENRCVTSEFGQDAKLGVDIKFAALSYVWGESNVSRDNALLNSNESEFGTAGGLKEGKVPQAIEDAITICKRLKQRYLWVDRFCIIQNNKDGREKQRQIDAMGDIYSSAEFTIIHASGKGIQCPIPGVSKERKVLQFGSVIAGLEITITYPDFKTFLKNSKWNTRGWTYQEAILSPRKLVFTSLEVWFECNNPDNSYEREDQYSTQRTSPFADWGNRMTQFRMNTFSSSGILNFTNFAHHLESYTARSLTNQSDILNAFTGILASVYEGKRIFHGLPEYDFDQALLWYCKNNDRPTRWGESCPSWSWTSVSETVSAPVNDFISGFMGTLVWWVYRGPDTGLTAIRPRNSLQLQKDQDDGPQIHLLFAWWKGCIEAPIPENLERQLENYSKYMDDPDLTREWPTLKKVWDDIKSAQKAGPEAFTDLRFGLRKEDQPLVDKLPSCALLTRAQTARFRVSRGQSDYCRSLQKLFIMDSNGERVGMIEGNITEPTLTESKLSQDPCEFMAISLSRNVAQPGRERDFPVPDYDGRLSYMHNRLFSGRNGGEDRRPVVNVLLIGRTEESWLAHRIS</sequence>